<dbReference type="InterPro" id="IPR025582">
    <property type="entry name" value="YARHG_dom"/>
</dbReference>
<name>B8IA49_METNO</name>
<dbReference type="eggNOG" id="ENOG5033BZI">
    <property type="taxonomic scope" value="Bacteria"/>
</dbReference>
<sequence length="93" mass="10331">MKRRHILVAPATCVLLSLAQAGPAFAQSCEEAWYQRNILFKEAGYCFKTPRAIRTFGNAGCRYDDQADVPLSARQRAAIAEIQAFERARGCPP</sequence>
<dbReference type="OrthoDB" id="7666530at2"/>
<organism evidence="3 4">
    <name type="scientific">Methylobacterium nodulans (strain LMG 21967 / CNCM I-2342 / ORS 2060)</name>
    <dbReference type="NCBI Taxonomy" id="460265"/>
    <lineage>
        <taxon>Bacteria</taxon>
        <taxon>Pseudomonadati</taxon>
        <taxon>Pseudomonadota</taxon>
        <taxon>Alphaproteobacteria</taxon>
        <taxon>Hyphomicrobiales</taxon>
        <taxon>Methylobacteriaceae</taxon>
        <taxon>Methylobacterium</taxon>
    </lineage>
</organism>
<dbReference type="SMART" id="SM01324">
    <property type="entry name" value="YARHG"/>
    <property type="match status" value="1"/>
</dbReference>
<feature type="chain" id="PRO_5002871683" description="YARHG domain-containing protein" evidence="1">
    <location>
        <begin position="27"/>
        <end position="93"/>
    </location>
</feature>
<evidence type="ECO:0000313" key="4">
    <source>
        <dbReference type="Proteomes" id="UP000008207"/>
    </source>
</evidence>
<dbReference type="KEGG" id="mno:Mnod_2301"/>
<dbReference type="Proteomes" id="UP000008207">
    <property type="component" value="Chromosome"/>
</dbReference>
<dbReference type="EMBL" id="CP001349">
    <property type="protein sequence ID" value="ACL57277.1"/>
    <property type="molecule type" value="Genomic_DNA"/>
</dbReference>
<evidence type="ECO:0000259" key="2">
    <source>
        <dbReference type="SMART" id="SM01324"/>
    </source>
</evidence>
<feature type="domain" description="YARHG" evidence="2">
    <location>
        <begin position="12"/>
        <end position="87"/>
    </location>
</feature>
<evidence type="ECO:0000313" key="3">
    <source>
        <dbReference type="EMBL" id="ACL57277.1"/>
    </source>
</evidence>
<feature type="signal peptide" evidence="1">
    <location>
        <begin position="1"/>
        <end position="26"/>
    </location>
</feature>
<evidence type="ECO:0000256" key="1">
    <source>
        <dbReference type="SAM" id="SignalP"/>
    </source>
</evidence>
<gene>
    <name evidence="3" type="ordered locus">Mnod_2301</name>
</gene>
<dbReference type="RefSeq" id="WP_015928957.1">
    <property type="nucleotide sequence ID" value="NC_011894.1"/>
</dbReference>
<dbReference type="STRING" id="460265.Mnod_2301"/>
<dbReference type="PROSITE" id="PS51257">
    <property type="entry name" value="PROKAR_LIPOPROTEIN"/>
    <property type="match status" value="1"/>
</dbReference>
<proteinExistence type="predicted"/>
<keyword evidence="1" id="KW-0732">Signal</keyword>
<protein>
    <recommendedName>
        <fullName evidence="2">YARHG domain-containing protein</fullName>
    </recommendedName>
</protein>
<reference evidence="3 4" key="1">
    <citation type="submission" date="2009-01" db="EMBL/GenBank/DDBJ databases">
        <title>Complete sequence of chromosome of Methylobacterium nodulans ORS 2060.</title>
        <authorList>
            <consortium name="US DOE Joint Genome Institute"/>
            <person name="Lucas S."/>
            <person name="Copeland A."/>
            <person name="Lapidus A."/>
            <person name="Glavina del Rio T."/>
            <person name="Dalin E."/>
            <person name="Tice H."/>
            <person name="Bruce D."/>
            <person name="Goodwin L."/>
            <person name="Pitluck S."/>
            <person name="Sims D."/>
            <person name="Brettin T."/>
            <person name="Detter J.C."/>
            <person name="Han C."/>
            <person name="Larimer F."/>
            <person name="Land M."/>
            <person name="Hauser L."/>
            <person name="Kyrpides N."/>
            <person name="Ivanova N."/>
            <person name="Marx C.J."/>
            <person name="Richardson P."/>
        </authorList>
    </citation>
    <scope>NUCLEOTIDE SEQUENCE [LARGE SCALE GENOMIC DNA]</scope>
    <source>
        <strain evidence="4">LMG 21967 / CNCM I-2342 / ORS 2060</strain>
    </source>
</reference>
<dbReference type="Pfam" id="PF13308">
    <property type="entry name" value="YARHG"/>
    <property type="match status" value="1"/>
</dbReference>
<dbReference type="HOGENOM" id="CLU_182973_0_0_5"/>
<accession>B8IA49</accession>
<keyword evidence="4" id="KW-1185">Reference proteome</keyword>
<dbReference type="AlphaFoldDB" id="B8IA49"/>